<dbReference type="Gene3D" id="2.20.25.10">
    <property type="match status" value="1"/>
</dbReference>
<gene>
    <name evidence="1" type="ORF">Nkreftii_003985</name>
</gene>
<evidence type="ECO:0000313" key="1">
    <source>
        <dbReference type="EMBL" id="QPD06211.1"/>
    </source>
</evidence>
<organism evidence="1 2">
    <name type="scientific">Candidatus Nitrospira kreftii</name>
    <dbReference type="NCBI Taxonomy" id="2652173"/>
    <lineage>
        <taxon>Bacteria</taxon>
        <taxon>Pseudomonadati</taxon>
        <taxon>Nitrospirota</taxon>
        <taxon>Nitrospiria</taxon>
        <taxon>Nitrospirales</taxon>
        <taxon>Nitrospiraceae</taxon>
        <taxon>Nitrospira</taxon>
    </lineage>
</organism>
<dbReference type="InterPro" id="IPR005651">
    <property type="entry name" value="Trm112-like"/>
</dbReference>
<sequence>MNYSVADIYGMSIVMSLDPDLLAILCCPETKQAVSLADAGLIQKVNAALAKGHVRNKANKLLIGQIEGGLIREDLKILYPIRDRIPVMLIEEGIPMEQILPAG</sequence>
<dbReference type="KEGG" id="nkf:Nkreftii_003985"/>
<dbReference type="EMBL" id="CP047423">
    <property type="protein sequence ID" value="QPD06211.1"/>
    <property type="molecule type" value="Genomic_DNA"/>
</dbReference>
<dbReference type="Proteomes" id="UP000593737">
    <property type="component" value="Chromosome"/>
</dbReference>
<dbReference type="SUPFAM" id="SSF158997">
    <property type="entry name" value="Trm112p-like"/>
    <property type="match status" value="1"/>
</dbReference>
<dbReference type="Pfam" id="PF03966">
    <property type="entry name" value="Trm112p"/>
    <property type="match status" value="1"/>
</dbReference>
<name>A0A7S8J1M7_9BACT</name>
<evidence type="ECO:0000313" key="2">
    <source>
        <dbReference type="Proteomes" id="UP000593737"/>
    </source>
</evidence>
<protein>
    <submittedName>
        <fullName evidence="1">Uncharacterized protein</fullName>
    </submittedName>
</protein>
<accession>A0A7S8J1M7</accession>
<dbReference type="AlphaFoldDB" id="A0A7S8J1M7"/>
<reference evidence="1 2" key="1">
    <citation type="journal article" date="2020" name="ISME J.">
        <title>Enrichment and physiological characterization of a novel comammox Nitrospira indicates ammonium inhibition of complete nitrification.</title>
        <authorList>
            <person name="Sakoula D."/>
            <person name="Koch H."/>
            <person name="Frank J."/>
            <person name="Jetten M.S.M."/>
            <person name="van Kessel M.A.H.J."/>
            <person name="Lucker S."/>
        </authorList>
    </citation>
    <scope>NUCLEOTIDE SEQUENCE [LARGE SCALE GENOMIC DNA]</scope>
    <source>
        <strain evidence="1">Comreactor17</strain>
    </source>
</reference>
<proteinExistence type="predicted"/>